<dbReference type="SMART" id="SM00469">
    <property type="entry name" value="WIF"/>
    <property type="match status" value="1"/>
</dbReference>
<feature type="domain" description="WIF" evidence="18">
    <location>
        <begin position="29"/>
        <end position="157"/>
    </location>
</feature>
<evidence type="ECO:0000256" key="16">
    <source>
        <dbReference type="SAM" id="Phobius"/>
    </source>
</evidence>
<evidence type="ECO:0000256" key="15">
    <source>
        <dbReference type="SAM" id="MobiDB-lite"/>
    </source>
</evidence>
<dbReference type="GO" id="GO:0010976">
    <property type="term" value="P:positive regulation of neuron projection development"/>
    <property type="evidence" value="ECO:0007669"/>
    <property type="project" value="TreeGrafter"/>
</dbReference>
<dbReference type="PROSITE" id="PS00109">
    <property type="entry name" value="PROTEIN_KINASE_TYR"/>
    <property type="match status" value="1"/>
</dbReference>
<dbReference type="SUPFAM" id="SSF56112">
    <property type="entry name" value="Protein kinase-like (PK-like)"/>
    <property type="match status" value="1"/>
</dbReference>
<evidence type="ECO:0000256" key="9">
    <source>
        <dbReference type="ARBA" id="ARBA00022840"/>
    </source>
</evidence>
<dbReference type="EC" id="2.7.10.1" evidence="2"/>
<keyword evidence="4" id="KW-0808">Transferase</keyword>
<dbReference type="GO" id="GO:0007169">
    <property type="term" value="P:cell surface receptor protein tyrosine kinase signaling pathway"/>
    <property type="evidence" value="ECO:0007669"/>
    <property type="project" value="TreeGrafter"/>
</dbReference>
<dbReference type="GO" id="GO:0007409">
    <property type="term" value="P:axonogenesis"/>
    <property type="evidence" value="ECO:0007669"/>
    <property type="project" value="TreeGrafter"/>
</dbReference>
<accession>A0A8B7Y8Q3</accession>
<dbReference type="GeneID" id="110977905"/>
<evidence type="ECO:0000256" key="2">
    <source>
        <dbReference type="ARBA" id="ARBA00011902"/>
    </source>
</evidence>
<dbReference type="Proteomes" id="UP000694845">
    <property type="component" value="Unplaced"/>
</dbReference>
<gene>
    <name evidence="20" type="primary">LOC110977905</name>
</gene>
<dbReference type="InterPro" id="IPR011009">
    <property type="entry name" value="Kinase-like_dom_sf"/>
</dbReference>
<keyword evidence="6" id="KW-0732">Signal</keyword>
<dbReference type="InterPro" id="IPR038677">
    <property type="entry name" value="WIF_sf"/>
</dbReference>
<dbReference type="PROSITE" id="PS50814">
    <property type="entry name" value="WIF"/>
    <property type="match status" value="1"/>
</dbReference>
<dbReference type="Pfam" id="PF02019">
    <property type="entry name" value="WIF"/>
    <property type="match status" value="1"/>
</dbReference>
<evidence type="ECO:0000256" key="3">
    <source>
        <dbReference type="ARBA" id="ARBA00022553"/>
    </source>
</evidence>
<evidence type="ECO:0000256" key="10">
    <source>
        <dbReference type="ARBA" id="ARBA00022989"/>
    </source>
</evidence>
<evidence type="ECO:0000256" key="6">
    <source>
        <dbReference type="ARBA" id="ARBA00022729"/>
    </source>
</evidence>
<evidence type="ECO:0000313" key="19">
    <source>
        <dbReference type="Proteomes" id="UP000694845"/>
    </source>
</evidence>
<proteinExistence type="predicted"/>
<evidence type="ECO:0000256" key="13">
    <source>
        <dbReference type="ARBA" id="ARBA00023170"/>
    </source>
</evidence>
<dbReference type="GO" id="GO:0043235">
    <property type="term" value="C:receptor complex"/>
    <property type="evidence" value="ECO:0007669"/>
    <property type="project" value="TreeGrafter"/>
</dbReference>
<dbReference type="GO" id="GO:0051897">
    <property type="term" value="P:positive regulation of phosphatidylinositol 3-kinase/protein kinase B signal transduction"/>
    <property type="evidence" value="ECO:0007669"/>
    <property type="project" value="TreeGrafter"/>
</dbReference>
<dbReference type="InterPro" id="IPR008266">
    <property type="entry name" value="Tyr_kinase_AS"/>
</dbReference>
<keyword evidence="9" id="KW-0067">ATP-binding</keyword>
<keyword evidence="13" id="KW-0675">Receptor</keyword>
<dbReference type="OrthoDB" id="4062651at2759"/>
<dbReference type="RefSeq" id="XP_022088126.1">
    <property type="nucleotide sequence ID" value="XM_022232434.1"/>
</dbReference>
<dbReference type="GO" id="GO:0005886">
    <property type="term" value="C:plasma membrane"/>
    <property type="evidence" value="ECO:0007669"/>
    <property type="project" value="TreeGrafter"/>
</dbReference>
<evidence type="ECO:0000256" key="11">
    <source>
        <dbReference type="ARBA" id="ARBA00023136"/>
    </source>
</evidence>
<evidence type="ECO:0000256" key="8">
    <source>
        <dbReference type="ARBA" id="ARBA00022777"/>
    </source>
</evidence>
<comment type="subcellular location">
    <subcellularLocation>
        <location evidence="1">Membrane</location>
        <topology evidence="1">Single-pass membrane protein</topology>
    </subcellularLocation>
</comment>
<evidence type="ECO:0000256" key="4">
    <source>
        <dbReference type="ARBA" id="ARBA00022679"/>
    </source>
</evidence>
<evidence type="ECO:0000259" key="18">
    <source>
        <dbReference type="PROSITE" id="PS50814"/>
    </source>
</evidence>
<sequence>MEAKDRWKIRLELWLTLLFCARISAHMNLYMTKAEVARVMGWEAELYFIRDDHVQHSATRYDMAIKSNINSLYFNWVTERQVFYSMSFKSDNTWMMSHPGTNISMDGEVPRTEKTFAVTLHCTGKQGREVGFTMQVNLTLFSAKNITSLNFRRRKMCERDSSIPVDLRTPVPEDQAADVDVILAEKQPDTTVTSTSVFYISVGVVCGVILLLVMLVAVVHVRSVKNSDPVSETSSSRSASKSTASKKSSPNSYTKAPVVNGHINSNGVKPPNGYVGLHHQIYTAIPETPDYTEKLHTITIDRSRVTIEELLLEGTFGRVYHGKLLMSVDDEDETASEKDVLVKTVSDQSSETQEKLLLKESCHLHGLSHRNILSILHVCLEDGKPMSIFAYMVLGNLKMFLRNGRVGPGDTHQSISTKDLVQLAIQISHGMMYLGKRKVVHRDLATRNCVIDEDYNLKITDNALSRDLFPSDYHCLGDNENRPVKWMAIESLLDRKFTAASDVWAFGILIWELVTLGQTPYADLDPFEMASYLKSGYRMPQPQNCPDELFSLMACCWALLPTDRPKFTQLCAALTDFHRALGIYI</sequence>
<evidence type="ECO:0000256" key="5">
    <source>
        <dbReference type="ARBA" id="ARBA00022692"/>
    </source>
</evidence>
<keyword evidence="3" id="KW-0597">Phosphoprotein</keyword>
<organism evidence="19 20">
    <name type="scientific">Acanthaster planci</name>
    <name type="common">Crown-of-thorns starfish</name>
    <dbReference type="NCBI Taxonomy" id="133434"/>
    <lineage>
        <taxon>Eukaryota</taxon>
        <taxon>Metazoa</taxon>
        <taxon>Echinodermata</taxon>
        <taxon>Eleutherozoa</taxon>
        <taxon>Asterozoa</taxon>
        <taxon>Asteroidea</taxon>
        <taxon>Valvatacea</taxon>
        <taxon>Valvatida</taxon>
        <taxon>Acanthasteridae</taxon>
        <taxon>Acanthaster</taxon>
    </lineage>
</organism>
<protein>
    <recommendedName>
        <fullName evidence="2">receptor protein-tyrosine kinase</fullName>
        <ecNumber evidence="2">2.7.10.1</ecNumber>
    </recommendedName>
</protein>
<dbReference type="PANTHER" id="PTHR24416:SF349">
    <property type="entry name" value="TYROSINE-PROTEIN KINASE RYK"/>
    <property type="match status" value="1"/>
</dbReference>
<dbReference type="PRINTS" id="PR00109">
    <property type="entry name" value="TYRKINASE"/>
</dbReference>
<dbReference type="InterPro" id="IPR020635">
    <property type="entry name" value="Tyr_kinase_cat_dom"/>
</dbReference>
<feature type="region of interest" description="Disordered" evidence="15">
    <location>
        <begin position="227"/>
        <end position="265"/>
    </location>
</feature>
<dbReference type="PROSITE" id="PS50011">
    <property type="entry name" value="PROTEIN_KINASE_DOM"/>
    <property type="match status" value="1"/>
</dbReference>
<evidence type="ECO:0000259" key="17">
    <source>
        <dbReference type="PROSITE" id="PS50011"/>
    </source>
</evidence>
<keyword evidence="8" id="KW-0418">Kinase</keyword>
<keyword evidence="11 16" id="KW-0472">Membrane</keyword>
<evidence type="ECO:0000256" key="1">
    <source>
        <dbReference type="ARBA" id="ARBA00004167"/>
    </source>
</evidence>
<dbReference type="Gene3D" id="3.30.200.20">
    <property type="entry name" value="Phosphorylase Kinase, domain 1"/>
    <property type="match status" value="1"/>
</dbReference>
<evidence type="ECO:0000256" key="7">
    <source>
        <dbReference type="ARBA" id="ARBA00022741"/>
    </source>
</evidence>
<evidence type="ECO:0000256" key="12">
    <source>
        <dbReference type="ARBA" id="ARBA00023137"/>
    </source>
</evidence>
<dbReference type="GO" id="GO:0005524">
    <property type="term" value="F:ATP binding"/>
    <property type="evidence" value="ECO:0007669"/>
    <property type="project" value="UniProtKB-KW"/>
</dbReference>
<dbReference type="SMART" id="SM00219">
    <property type="entry name" value="TyrKc"/>
    <property type="match status" value="1"/>
</dbReference>
<dbReference type="Gene3D" id="2.60.40.2170">
    <property type="entry name" value="Wnt, WIF domain"/>
    <property type="match status" value="1"/>
</dbReference>
<dbReference type="AlphaFoldDB" id="A0A8B7Y8Q3"/>
<dbReference type="InterPro" id="IPR000719">
    <property type="entry name" value="Prot_kinase_dom"/>
</dbReference>
<evidence type="ECO:0000313" key="20">
    <source>
        <dbReference type="RefSeq" id="XP_022088126.1"/>
    </source>
</evidence>
<dbReference type="InterPro" id="IPR001245">
    <property type="entry name" value="Ser-Thr/Tyr_kinase_cat_dom"/>
</dbReference>
<reference evidence="20" key="1">
    <citation type="submission" date="2025-08" db="UniProtKB">
        <authorList>
            <consortium name="RefSeq"/>
        </authorList>
    </citation>
    <scope>IDENTIFICATION</scope>
</reference>
<dbReference type="Pfam" id="PF07714">
    <property type="entry name" value="PK_Tyr_Ser-Thr"/>
    <property type="match status" value="1"/>
</dbReference>
<feature type="compositionally biased region" description="Low complexity" evidence="15">
    <location>
        <begin position="231"/>
        <end position="249"/>
    </location>
</feature>
<dbReference type="GO" id="GO:0004714">
    <property type="term" value="F:transmembrane receptor protein tyrosine kinase activity"/>
    <property type="evidence" value="ECO:0007669"/>
    <property type="project" value="UniProtKB-EC"/>
</dbReference>
<keyword evidence="19" id="KW-1185">Reference proteome</keyword>
<dbReference type="Gene3D" id="1.10.510.10">
    <property type="entry name" value="Transferase(Phosphotransferase) domain 1"/>
    <property type="match status" value="1"/>
</dbReference>
<dbReference type="PANTHER" id="PTHR24416">
    <property type="entry name" value="TYROSINE-PROTEIN KINASE RECEPTOR"/>
    <property type="match status" value="1"/>
</dbReference>
<keyword evidence="12" id="KW-0829">Tyrosine-protein kinase</keyword>
<keyword evidence="14" id="KW-0325">Glycoprotein</keyword>
<dbReference type="CTD" id="6259"/>
<dbReference type="InterPro" id="IPR050122">
    <property type="entry name" value="RTK"/>
</dbReference>
<keyword evidence="5 16" id="KW-0812">Transmembrane</keyword>
<keyword evidence="10 16" id="KW-1133">Transmembrane helix</keyword>
<name>A0A8B7Y8Q3_ACAPL</name>
<feature type="domain" description="Protein kinase" evidence="17">
    <location>
        <begin position="305"/>
        <end position="581"/>
    </location>
</feature>
<evidence type="ECO:0000256" key="14">
    <source>
        <dbReference type="ARBA" id="ARBA00023180"/>
    </source>
</evidence>
<dbReference type="KEGG" id="aplc:110977905"/>
<dbReference type="InterPro" id="IPR003306">
    <property type="entry name" value="WIF"/>
</dbReference>
<keyword evidence="7" id="KW-0547">Nucleotide-binding</keyword>
<feature type="transmembrane region" description="Helical" evidence="16">
    <location>
        <begin position="197"/>
        <end position="219"/>
    </location>
</feature>
<dbReference type="FunFam" id="1.10.510.10:FF:000165">
    <property type="entry name" value="Tyrosine-protein kinase RYK"/>
    <property type="match status" value="1"/>
</dbReference>